<evidence type="ECO:0000313" key="2">
    <source>
        <dbReference type="EMBL" id="CAR65487.1"/>
    </source>
</evidence>
<dbReference type="HOGENOM" id="CLU_034306_0_0_1"/>
<dbReference type="KEGG" id="dha:DEHA2B13156g"/>
<dbReference type="Proteomes" id="UP000000599">
    <property type="component" value="Chromosome B"/>
</dbReference>
<dbReference type="Gene3D" id="3.90.1840.10">
    <property type="entry name" value="Major capsid protein"/>
    <property type="match status" value="1"/>
</dbReference>
<dbReference type="GeneID" id="8998248"/>
<protein>
    <submittedName>
        <fullName evidence="2">DEHA2B13156p</fullName>
    </submittedName>
</protein>
<feature type="domain" description="Major coat protein L-A virus" evidence="1">
    <location>
        <begin position="1"/>
        <end position="436"/>
    </location>
</feature>
<reference evidence="2 3" key="1">
    <citation type="journal article" date="2004" name="Nature">
        <title>Genome evolution in yeasts.</title>
        <authorList>
            <consortium name="Genolevures"/>
            <person name="Dujon B."/>
            <person name="Sherman D."/>
            <person name="Fischer G."/>
            <person name="Durrens P."/>
            <person name="Casaregola S."/>
            <person name="Lafontaine I."/>
            <person name="de Montigny J."/>
            <person name="Marck C."/>
            <person name="Neuveglise C."/>
            <person name="Talla E."/>
            <person name="Goffard N."/>
            <person name="Frangeul L."/>
            <person name="Aigle M."/>
            <person name="Anthouard V."/>
            <person name="Babour A."/>
            <person name="Barbe V."/>
            <person name="Barnay S."/>
            <person name="Blanchin S."/>
            <person name="Beckerich J.M."/>
            <person name="Beyne E."/>
            <person name="Bleykasten C."/>
            <person name="Boisrame A."/>
            <person name="Boyer J."/>
            <person name="Cattolico L."/>
            <person name="Confanioleri F."/>
            <person name="de Daruvar A."/>
            <person name="Despons L."/>
            <person name="Fabre E."/>
            <person name="Fairhead C."/>
            <person name="Ferry-Dumazet H."/>
            <person name="Groppi A."/>
            <person name="Hantraye F."/>
            <person name="Hennequin C."/>
            <person name="Jauniaux N."/>
            <person name="Joyet P."/>
            <person name="Kachouri R."/>
            <person name="Kerrest A."/>
            <person name="Koszul R."/>
            <person name="Lemaire M."/>
            <person name="Lesur I."/>
            <person name="Ma L."/>
            <person name="Muller H."/>
            <person name="Nicaud J.M."/>
            <person name="Nikolski M."/>
            <person name="Oztas S."/>
            <person name="Ozier-Kalogeropoulos O."/>
            <person name="Pellenz S."/>
            <person name="Potier S."/>
            <person name="Richard G.F."/>
            <person name="Straub M.L."/>
            <person name="Suleau A."/>
            <person name="Swennene D."/>
            <person name="Tekaia F."/>
            <person name="Wesolowski-Louvel M."/>
            <person name="Westhof E."/>
            <person name="Wirth B."/>
            <person name="Zeniou-Meyer M."/>
            <person name="Zivanovic I."/>
            <person name="Bolotin-Fukuhara M."/>
            <person name="Thierry A."/>
            <person name="Bouchier C."/>
            <person name="Caudron B."/>
            <person name="Scarpelli C."/>
            <person name="Gaillardin C."/>
            <person name="Weissenbach J."/>
            <person name="Wincker P."/>
            <person name="Souciet J.L."/>
        </authorList>
    </citation>
    <scope>NUCLEOTIDE SEQUENCE [LARGE SCALE GENOMIC DNA]</scope>
    <source>
        <strain evidence="3">ATCC 36239 / CBS 767 / BCRC 21394 / JCM 1990 / NBRC 0083 / IGC 2968</strain>
    </source>
</reference>
<dbReference type="EMBL" id="CR382134">
    <property type="protein sequence ID" value="CAR65487.1"/>
    <property type="molecule type" value="Genomic_DNA"/>
</dbReference>
<dbReference type="InterPro" id="IPR015302">
    <property type="entry name" value="Major_coat_LA-virus"/>
</dbReference>
<keyword evidence="3" id="KW-1185">Reference proteome</keyword>
<dbReference type="VEuPathDB" id="FungiDB:DEHA2B13156g"/>
<dbReference type="AlphaFoldDB" id="B5RSZ7"/>
<dbReference type="eggNOG" id="ENOG502SKR4">
    <property type="taxonomic scope" value="Eukaryota"/>
</dbReference>
<dbReference type="OMA" id="INEDFIH"/>
<gene>
    <name evidence="2" type="ordered locus">DEHA2B13156g</name>
</gene>
<organism evidence="2 3">
    <name type="scientific">Debaryomyces hansenii (strain ATCC 36239 / CBS 767 / BCRC 21394 / JCM 1990 / NBRC 0083 / IGC 2968)</name>
    <name type="common">Yeast</name>
    <name type="synonym">Torulaspora hansenii</name>
    <dbReference type="NCBI Taxonomy" id="284592"/>
    <lineage>
        <taxon>Eukaryota</taxon>
        <taxon>Fungi</taxon>
        <taxon>Dikarya</taxon>
        <taxon>Ascomycota</taxon>
        <taxon>Saccharomycotina</taxon>
        <taxon>Pichiomycetes</taxon>
        <taxon>Debaryomycetaceae</taxon>
        <taxon>Debaryomyces</taxon>
    </lineage>
</organism>
<evidence type="ECO:0000313" key="3">
    <source>
        <dbReference type="Proteomes" id="UP000000599"/>
    </source>
</evidence>
<proteinExistence type="predicted"/>
<dbReference type="InterPro" id="IPR036332">
    <property type="entry name" value="Major_coat_LA-virus_sf"/>
</dbReference>
<sequence length="668" mass="75205">MLKFVNQLNSKGKNNLYHSQQTDGTASTMSRIRVDFKYDDLTFSRSLTASQDYTWVGKVLTSMSEVESSLDGLNKKYLTLDGAISTDNVFQELKNSAGFQSNIIAGHAYNVAGWRWYDNHVALLVNLLRFYILSDLDERSKLSTGKFPVYDDGHVIIDLNDTLLLEDKAVDWTWPGRRADESYPYWNPMTEFLPVTDDPHIDLRPLTEEEAKVVLMMTGEWKPQTNYKLDFYTPRLAEKIMYRYRNPISSLNEWLDAEGTAPTYYLPKSRVIWSALRKYVTHNNLYNQFYTATNIVAQVMLTVYPDTAEGMTWLTHVPEVHLPKFGSVRGRYPFLNSGEAAFIQAKALEDWAALIAKPELLFTYGMMLASTLNIGLAVRDAKASLLIGEDKSSFDDTLFLTPETFFASAVSLATGLDAPLNGMGDVYVFYPELVNINETWEVPAVILEPNGYLIKDNHILSTGIPFVGSPYLVYSLAVFDEANPYSGNFVLPEPLRRTRKGAIYSFVDAWKMGWAARIAGYDLSINVFSSNVNYTKYFSPNNNSWSHVLTNGIDDKVEGVLIKDMTRRSRHFVDLPNFFVPGNHPVTEVKVNVLGTSVLDAAGNKNRAAGTANEWVTPSSLGLQIVSKEDVRRFWGHIKRHKSGLAMEGLTMSVNVPAIEGNRGVEVM</sequence>
<dbReference type="InParanoid" id="B5RSZ7"/>
<dbReference type="SUPFAM" id="SSF82856">
    <property type="entry name" value="L-A virus major coat protein"/>
    <property type="match status" value="1"/>
</dbReference>
<evidence type="ECO:0000259" key="1">
    <source>
        <dbReference type="Pfam" id="PF09220"/>
    </source>
</evidence>
<accession>B5RSZ7</accession>
<name>B5RSZ7_DEBHA</name>
<dbReference type="OrthoDB" id="4025572at2759"/>
<dbReference type="RefSeq" id="XP_002770118.1">
    <property type="nucleotide sequence ID" value="XM_002770072.1"/>
</dbReference>
<dbReference type="Pfam" id="PF09220">
    <property type="entry name" value="LA-virus_coat"/>
    <property type="match status" value="1"/>
</dbReference>